<dbReference type="PANTHER" id="PTHR17224">
    <property type="entry name" value="PEPTIDYL-TRNA HYDROLASE"/>
    <property type="match status" value="1"/>
</dbReference>
<sequence length="195" mass="21987">MDQEFKLFVGLANPGDKYIQTRHNAGSWVLEKLASVHNITLKNETKFYGLTGQIIVNNKRIHLLIPTTFMNLSGKAIAALVKFYQINIEEIMIAHDDLDLNPGIVKFKKGGSHGGHNGLRDIINKLNNKEFYRLRIGIGRPKERNKVSNYVLSKASDSEQHLLGLVINESVQIIHVLLKDGLSKAQNCLRSFKIE</sequence>
<dbReference type="PANTHER" id="PTHR17224:SF1">
    <property type="entry name" value="PEPTIDYL-TRNA HYDROLASE"/>
    <property type="match status" value="1"/>
</dbReference>
<evidence type="ECO:0000256" key="2">
    <source>
        <dbReference type="ARBA" id="ARBA00022555"/>
    </source>
</evidence>
<dbReference type="AlphaFoldDB" id="S3DJR2"/>
<evidence type="ECO:0000256" key="4">
    <source>
        <dbReference type="ARBA" id="ARBA00022884"/>
    </source>
</evidence>
<dbReference type="HAMAP" id="MF_00083">
    <property type="entry name" value="Pept_tRNA_hydro_bact"/>
    <property type="match status" value="1"/>
</dbReference>
<dbReference type="GO" id="GO:0005737">
    <property type="term" value="C:cytoplasm"/>
    <property type="evidence" value="ECO:0007669"/>
    <property type="project" value="UniProtKB-SubCell"/>
</dbReference>
<keyword evidence="7" id="KW-0963">Cytoplasm</keyword>
<comment type="catalytic activity">
    <reaction evidence="7 8">
        <text>an N-acyl-L-alpha-aminoacyl-tRNA + H2O = an N-acyl-L-amino acid + a tRNA + H(+)</text>
        <dbReference type="Rhea" id="RHEA:54448"/>
        <dbReference type="Rhea" id="RHEA-COMP:10123"/>
        <dbReference type="Rhea" id="RHEA-COMP:13883"/>
        <dbReference type="ChEBI" id="CHEBI:15377"/>
        <dbReference type="ChEBI" id="CHEBI:15378"/>
        <dbReference type="ChEBI" id="CHEBI:59874"/>
        <dbReference type="ChEBI" id="CHEBI:78442"/>
        <dbReference type="ChEBI" id="CHEBI:138191"/>
        <dbReference type="EC" id="3.1.1.29"/>
    </reaction>
</comment>
<keyword evidence="4 7" id="KW-0694">RNA-binding</keyword>
<feature type="site" description="Discriminates between blocked and unblocked aminoacyl-tRNA" evidence="7">
    <location>
        <position position="13"/>
    </location>
</feature>
<dbReference type="GO" id="GO:0000049">
    <property type="term" value="F:tRNA binding"/>
    <property type="evidence" value="ECO:0007669"/>
    <property type="project" value="UniProtKB-UniRule"/>
</dbReference>
<dbReference type="PROSITE" id="PS01196">
    <property type="entry name" value="PEPT_TRNA_HYDROL_2"/>
    <property type="match status" value="1"/>
</dbReference>
<dbReference type="FunFam" id="3.40.50.1470:FF:000001">
    <property type="entry name" value="Peptidyl-tRNA hydrolase"/>
    <property type="match status" value="1"/>
</dbReference>
<dbReference type="Pfam" id="PF01195">
    <property type="entry name" value="Pept_tRNA_hydro"/>
    <property type="match status" value="1"/>
</dbReference>
<dbReference type="EMBL" id="AMSD01000001">
    <property type="protein sequence ID" value="EPE37955.1"/>
    <property type="molecule type" value="Genomic_DNA"/>
</dbReference>
<evidence type="ECO:0000256" key="7">
    <source>
        <dbReference type="HAMAP-Rule" id="MF_00083"/>
    </source>
</evidence>
<accession>S3DJR2</accession>
<dbReference type="InterPro" id="IPR018171">
    <property type="entry name" value="Pept_tRNA_hydro_CS"/>
</dbReference>
<dbReference type="PATRIC" id="fig|1236703.3.peg.414"/>
<evidence type="ECO:0000313" key="11">
    <source>
        <dbReference type="Proteomes" id="UP000053688"/>
    </source>
</evidence>
<dbReference type="Gene3D" id="3.40.50.1470">
    <property type="entry name" value="Peptidyl-tRNA hydrolase"/>
    <property type="match status" value="1"/>
</dbReference>
<dbReference type="STRING" id="28176.CF66_4045"/>
<evidence type="ECO:0000256" key="6">
    <source>
        <dbReference type="ARBA" id="ARBA00050038"/>
    </source>
</evidence>
<dbReference type="GO" id="GO:0004045">
    <property type="term" value="F:peptidyl-tRNA hydrolase activity"/>
    <property type="evidence" value="ECO:0007669"/>
    <property type="project" value="UniProtKB-UniRule"/>
</dbReference>
<dbReference type="SUPFAM" id="SSF53178">
    <property type="entry name" value="Peptidyl-tRNA hydrolase-like"/>
    <property type="match status" value="1"/>
</dbReference>
<dbReference type="eggNOG" id="COG0193">
    <property type="taxonomic scope" value="Bacteria"/>
</dbReference>
<feature type="binding site" evidence="7">
    <location>
        <position position="69"/>
    </location>
    <ligand>
        <name>tRNA</name>
        <dbReference type="ChEBI" id="CHEBI:17843"/>
    </ligand>
</feature>
<feature type="binding site" evidence="7">
    <location>
        <position position="117"/>
    </location>
    <ligand>
        <name>tRNA</name>
        <dbReference type="ChEBI" id="CHEBI:17843"/>
    </ligand>
</feature>
<comment type="function">
    <text evidence="7">Hydrolyzes ribosome-free peptidyl-tRNAs (with 1 or more amino acids incorporated), which drop off the ribosome during protein synthesis, or as a result of ribosome stalling.</text>
</comment>
<organism evidence="10 11">
    <name type="scientific">Candidatus Photodesmus katoptron Akat1</name>
    <dbReference type="NCBI Taxonomy" id="1236703"/>
    <lineage>
        <taxon>Bacteria</taxon>
        <taxon>Pseudomonadati</taxon>
        <taxon>Pseudomonadota</taxon>
        <taxon>Gammaproteobacteria</taxon>
        <taxon>Vibrionales</taxon>
        <taxon>Vibrionaceae</taxon>
        <taxon>Candidatus Photodesmus</taxon>
    </lineage>
</organism>
<comment type="function">
    <text evidence="7">Catalyzes the release of premature peptidyl moieties from peptidyl-tRNA molecules trapped in stalled 50S ribosomal subunits, and thus maintains levels of free tRNAs and 50S ribosomes.</text>
</comment>
<dbReference type="EC" id="3.1.1.29" evidence="1 7"/>
<reference evidence="10 11" key="1">
    <citation type="journal article" date="2014" name="Environ. Microbiol.">
        <title>Genomic signatures of obligate host dependence in the luminous bacterial symbiont of a vertebrate.</title>
        <authorList>
            <person name="Hendry T.A."/>
            <person name="de Wet J.R."/>
            <person name="Dunlap P.V."/>
        </authorList>
    </citation>
    <scope>NUCLEOTIDE SEQUENCE [LARGE SCALE GENOMIC DNA]</scope>
    <source>
        <strain evidence="10 11">Akat1</strain>
    </source>
</reference>
<dbReference type="PROSITE" id="PS01195">
    <property type="entry name" value="PEPT_TRNA_HYDROL_1"/>
    <property type="match status" value="1"/>
</dbReference>
<dbReference type="GO" id="GO:0072344">
    <property type="term" value="P:rescue of stalled ribosome"/>
    <property type="evidence" value="ECO:0007669"/>
    <property type="project" value="UniProtKB-UniRule"/>
</dbReference>
<keyword evidence="11" id="KW-1185">Reference proteome</keyword>
<comment type="caution">
    <text evidence="10">The sequence shown here is derived from an EMBL/GenBank/DDBJ whole genome shotgun (WGS) entry which is preliminary data.</text>
</comment>
<dbReference type="NCBIfam" id="TIGR00447">
    <property type="entry name" value="pth"/>
    <property type="match status" value="1"/>
</dbReference>
<name>S3DJR2_9GAMM</name>
<feature type="binding site" evidence="7">
    <location>
        <position position="18"/>
    </location>
    <ligand>
        <name>tRNA</name>
        <dbReference type="ChEBI" id="CHEBI:17843"/>
    </ligand>
</feature>
<comment type="subcellular location">
    <subcellularLocation>
        <location evidence="7">Cytoplasm</location>
    </subcellularLocation>
</comment>
<evidence type="ECO:0000256" key="3">
    <source>
        <dbReference type="ARBA" id="ARBA00022801"/>
    </source>
</evidence>
<evidence type="ECO:0000313" key="10">
    <source>
        <dbReference type="EMBL" id="EPE37955.1"/>
    </source>
</evidence>
<keyword evidence="2 7" id="KW-0820">tRNA-binding</keyword>
<protein>
    <recommendedName>
        <fullName evidence="6 7">Peptidyl-tRNA hydrolase</fullName>
        <shortName evidence="7">Pth</shortName>
        <ecNumber evidence="1 7">3.1.1.29</ecNumber>
    </recommendedName>
</protein>
<comment type="similarity">
    <text evidence="5 7 9">Belongs to the PTH family.</text>
</comment>
<feature type="binding site" evidence="7">
    <location>
        <position position="71"/>
    </location>
    <ligand>
        <name>tRNA</name>
        <dbReference type="ChEBI" id="CHEBI:17843"/>
    </ligand>
</feature>
<feature type="site" description="Stabilizes the basic form of H active site to accept a proton" evidence="7">
    <location>
        <position position="96"/>
    </location>
</feature>
<dbReference type="InterPro" id="IPR001328">
    <property type="entry name" value="Pept_tRNA_hydro"/>
</dbReference>
<dbReference type="CDD" id="cd00462">
    <property type="entry name" value="PTH"/>
    <property type="match status" value="1"/>
</dbReference>
<feature type="active site" description="Proton acceptor" evidence="7">
    <location>
        <position position="23"/>
    </location>
</feature>
<dbReference type="InterPro" id="IPR036416">
    <property type="entry name" value="Pept_tRNA_hydro_sf"/>
</dbReference>
<dbReference type="GO" id="GO:0006515">
    <property type="term" value="P:protein quality control for misfolded or incompletely synthesized proteins"/>
    <property type="evidence" value="ECO:0007669"/>
    <property type="project" value="UniProtKB-UniRule"/>
</dbReference>
<evidence type="ECO:0000256" key="8">
    <source>
        <dbReference type="RuleBase" id="RU000673"/>
    </source>
</evidence>
<dbReference type="Proteomes" id="UP000053688">
    <property type="component" value="Unassembled WGS sequence"/>
</dbReference>
<gene>
    <name evidence="7 10" type="primary">pth</name>
    <name evidence="10" type="ORF">O1U_0418</name>
</gene>
<dbReference type="RefSeq" id="WP_016503753.1">
    <property type="nucleotide sequence ID" value="NZ_AMSD01000001.1"/>
</dbReference>
<proteinExistence type="inferred from homology"/>
<evidence type="ECO:0000256" key="9">
    <source>
        <dbReference type="RuleBase" id="RU004320"/>
    </source>
</evidence>
<evidence type="ECO:0000256" key="5">
    <source>
        <dbReference type="ARBA" id="ARBA00038063"/>
    </source>
</evidence>
<keyword evidence="3 7" id="KW-0378">Hydrolase</keyword>
<comment type="subunit">
    <text evidence="7">Monomer.</text>
</comment>
<evidence type="ECO:0000256" key="1">
    <source>
        <dbReference type="ARBA" id="ARBA00013260"/>
    </source>
</evidence>